<keyword evidence="2" id="KW-1185">Reference proteome</keyword>
<comment type="caution">
    <text evidence="1">The sequence shown here is derived from an EMBL/GenBank/DDBJ whole genome shotgun (WGS) entry which is preliminary data.</text>
</comment>
<reference evidence="1" key="1">
    <citation type="submission" date="2020-04" db="EMBL/GenBank/DDBJ databases">
        <title>Analysis of mating type loci in Filobasidium floriforme.</title>
        <authorList>
            <person name="Nowrousian M."/>
        </authorList>
    </citation>
    <scope>NUCLEOTIDE SEQUENCE</scope>
    <source>
        <strain evidence="1">CBS 6242</strain>
    </source>
</reference>
<proteinExistence type="predicted"/>
<organism evidence="1 2">
    <name type="scientific">Filobasidium floriforme</name>
    <dbReference type="NCBI Taxonomy" id="5210"/>
    <lineage>
        <taxon>Eukaryota</taxon>
        <taxon>Fungi</taxon>
        <taxon>Dikarya</taxon>
        <taxon>Basidiomycota</taxon>
        <taxon>Agaricomycotina</taxon>
        <taxon>Tremellomycetes</taxon>
        <taxon>Filobasidiales</taxon>
        <taxon>Filobasidiaceae</taxon>
        <taxon>Filobasidium</taxon>
    </lineage>
</organism>
<dbReference type="AlphaFoldDB" id="A0A8K0NPR9"/>
<dbReference type="EMBL" id="JABELV010000097">
    <property type="protein sequence ID" value="KAG7531229.1"/>
    <property type="molecule type" value="Genomic_DNA"/>
</dbReference>
<evidence type="ECO:0000313" key="1">
    <source>
        <dbReference type="EMBL" id="KAG7531229.1"/>
    </source>
</evidence>
<name>A0A8K0NPR9_9TREE</name>
<protein>
    <submittedName>
        <fullName evidence="1">Uncharacterized protein</fullName>
    </submittedName>
</protein>
<gene>
    <name evidence="1" type="ORF">FFLO_04533</name>
</gene>
<dbReference type="Proteomes" id="UP000812966">
    <property type="component" value="Unassembled WGS sequence"/>
</dbReference>
<accession>A0A8K0NPR9</accession>
<evidence type="ECO:0000313" key="2">
    <source>
        <dbReference type="Proteomes" id="UP000812966"/>
    </source>
</evidence>
<sequence length="190" mass="20983">MQSIWLAAIDVLALLLFIRFIPLGLMLDVNDTSFLGGCSEVFHSTGQNICSCEAKSVLDVRKPSQIRFHEQDLVLQTIRAPIDDRSSHGRGALRVQVTLEDASDKDVAKQAAMRERPGTPFDVIDFGNMASDVDDDADDELEFEGYSTKQRALQTLEARGLGRSNSDQAQVGARDYCESRTASQTLTLRT</sequence>